<gene>
    <name evidence="2" type="ORF">SKAU_G00224250</name>
</gene>
<feature type="transmembrane region" description="Helical" evidence="1">
    <location>
        <begin position="30"/>
        <end position="49"/>
    </location>
</feature>
<dbReference type="Proteomes" id="UP001152622">
    <property type="component" value="Chromosome 7"/>
</dbReference>
<proteinExistence type="predicted"/>
<dbReference type="EMBL" id="JAINUF010000007">
    <property type="protein sequence ID" value="KAJ8354858.1"/>
    <property type="molecule type" value="Genomic_DNA"/>
</dbReference>
<evidence type="ECO:0000313" key="2">
    <source>
        <dbReference type="EMBL" id="KAJ8354858.1"/>
    </source>
</evidence>
<keyword evidence="1" id="KW-0812">Transmembrane</keyword>
<comment type="caution">
    <text evidence="2">The sequence shown here is derived from an EMBL/GenBank/DDBJ whole genome shotgun (WGS) entry which is preliminary data.</text>
</comment>
<accession>A0A9Q1IWC8</accession>
<sequence>METYCVVLGTAGLIFAIINAQTVDHFKRCLLGVADSISLILLSFIHIRVSLRRHCVYLLHCLRKVFIYAWKRECESDKTSEDASGVNRLTSEITKFIGESIGTVSEIVDGVSRLLRGLLSLCVAALHLFQGTLCLITALVHFGTTVIVYALSYYRFSLVLVISELTV</sequence>
<dbReference type="AlphaFoldDB" id="A0A9Q1IWC8"/>
<evidence type="ECO:0000256" key="1">
    <source>
        <dbReference type="SAM" id="Phobius"/>
    </source>
</evidence>
<reference evidence="2" key="1">
    <citation type="journal article" date="2023" name="Science">
        <title>Genome structures resolve the early diversification of teleost fishes.</title>
        <authorList>
            <person name="Parey E."/>
            <person name="Louis A."/>
            <person name="Montfort J."/>
            <person name="Bouchez O."/>
            <person name="Roques C."/>
            <person name="Iampietro C."/>
            <person name="Lluch J."/>
            <person name="Castinel A."/>
            <person name="Donnadieu C."/>
            <person name="Desvignes T."/>
            <person name="Floi Bucao C."/>
            <person name="Jouanno E."/>
            <person name="Wen M."/>
            <person name="Mejri S."/>
            <person name="Dirks R."/>
            <person name="Jansen H."/>
            <person name="Henkel C."/>
            <person name="Chen W.J."/>
            <person name="Zahm M."/>
            <person name="Cabau C."/>
            <person name="Klopp C."/>
            <person name="Thompson A.W."/>
            <person name="Robinson-Rechavi M."/>
            <person name="Braasch I."/>
            <person name="Lecointre G."/>
            <person name="Bobe J."/>
            <person name="Postlethwait J.H."/>
            <person name="Berthelot C."/>
            <person name="Roest Crollius H."/>
            <person name="Guiguen Y."/>
        </authorList>
    </citation>
    <scope>NUCLEOTIDE SEQUENCE</scope>
    <source>
        <strain evidence="2">WJC10195</strain>
    </source>
</reference>
<name>A0A9Q1IWC8_SYNKA</name>
<keyword evidence="3" id="KW-1185">Reference proteome</keyword>
<keyword evidence="1" id="KW-0472">Membrane</keyword>
<organism evidence="2 3">
    <name type="scientific">Synaphobranchus kaupii</name>
    <name type="common">Kaup's arrowtooth eel</name>
    <dbReference type="NCBI Taxonomy" id="118154"/>
    <lineage>
        <taxon>Eukaryota</taxon>
        <taxon>Metazoa</taxon>
        <taxon>Chordata</taxon>
        <taxon>Craniata</taxon>
        <taxon>Vertebrata</taxon>
        <taxon>Euteleostomi</taxon>
        <taxon>Actinopterygii</taxon>
        <taxon>Neopterygii</taxon>
        <taxon>Teleostei</taxon>
        <taxon>Anguilliformes</taxon>
        <taxon>Synaphobranchidae</taxon>
        <taxon>Synaphobranchus</taxon>
    </lineage>
</organism>
<keyword evidence="1" id="KW-1133">Transmembrane helix</keyword>
<feature type="transmembrane region" description="Helical" evidence="1">
    <location>
        <begin position="118"/>
        <end position="140"/>
    </location>
</feature>
<evidence type="ECO:0000313" key="3">
    <source>
        <dbReference type="Proteomes" id="UP001152622"/>
    </source>
</evidence>
<protein>
    <submittedName>
        <fullName evidence="2">Uncharacterized protein</fullName>
    </submittedName>
</protein>